<dbReference type="GO" id="GO:0016757">
    <property type="term" value="F:glycosyltransferase activity"/>
    <property type="evidence" value="ECO:0007669"/>
    <property type="project" value="UniProtKB-KW"/>
</dbReference>
<dbReference type="EMBL" id="FNBE01000015">
    <property type="protein sequence ID" value="SDG78384.1"/>
    <property type="molecule type" value="Genomic_DNA"/>
</dbReference>
<dbReference type="OrthoDB" id="4120491at2"/>
<evidence type="ECO:0000313" key="4">
    <source>
        <dbReference type="EMBL" id="SDG78384.1"/>
    </source>
</evidence>
<reference evidence="4 5" key="1">
    <citation type="submission" date="2016-10" db="EMBL/GenBank/DDBJ databases">
        <authorList>
            <person name="de Groot N.N."/>
        </authorList>
    </citation>
    <scope>NUCLEOTIDE SEQUENCE [LARGE SCALE GENOMIC DNA]</scope>
    <source>
        <strain evidence="4 5">CGMCC 4.3143</strain>
    </source>
</reference>
<dbReference type="AlphaFoldDB" id="A0A1G7X2G9"/>
<evidence type="ECO:0000259" key="3">
    <source>
        <dbReference type="Pfam" id="PF13579"/>
    </source>
</evidence>
<dbReference type="STRING" id="366584.SAMN05216377_11564"/>
<feature type="domain" description="Glycosyltransferase subfamily 4-like N-terminal" evidence="3">
    <location>
        <begin position="7"/>
        <end position="134"/>
    </location>
</feature>
<dbReference type="SUPFAM" id="SSF53756">
    <property type="entry name" value="UDP-Glycosyltransferase/glycogen phosphorylase"/>
    <property type="match status" value="1"/>
</dbReference>
<protein>
    <submittedName>
        <fullName evidence="4">Glycosyl transferase 4-like domain-containing protein</fullName>
    </submittedName>
</protein>
<sequence length="309" mass="31499">MRVAVHAPGDPGHGVVRHARAVAGLAGFSEISEPFEHDGPPDLVHAHFTDALFGPDVATAASAFATWAADLRRPLVVTLHDVPGADPDPARDARRAAGYRRVIACADAVVVSSRHEAERVRRVAGALARVIPLPLPLPARPAPAPAWAQRPSLVVLGFVYPGKGHDLALDLAAGRGVRVVAAGAVAPGHTAPAGVLVTGALTDAELAAAARAATVPFVANPGVSASGSLLAWLAHGRRPVTAAGAYADEVAADTGALAPTADLAAALDRAVAHPATTWLDTPPAWPDVGAAHRALYRDVLRSRAAAGRC</sequence>
<dbReference type="Proteomes" id="UP000198967">
    <property type="component" value="Unassembled WGS sequence"/>
</dbReference>
<dbReference type="Pfam" id="PF13579">
    <property type="entry name" value="Glyco_trans_4_4"/>
    <property type="match status" value="1"/>
</dbReference>
<organism evidence="4 5">
    <name type="scientific">Pseudonocardia oroxyli</name>
    <dbReference type="NCBI Taxonomy" id="366584"/>
    <lineage>
        <taxon>Bacteria</taxon>
        <taxon>Bacillati</taxon>
        <taxon>Actinomycetota</taxon>
        <taxon>Actinomycetes</taxon>
        <taxon>Pseudonocardiales</taxon>
        <taxon>Pseudonocardiaceae</taxon>
        <taxon>Pseudonocardia</taxon>
    </lineage>
</organism>
<evidence type="ECO:0000256" key="1">
    <source>
        <dbReference type="ARBA" id="ARBA00022676"/>
    </source>
</evidence>
<keyword evidence="1" id="KW-0328">Glycosyltransferase</keyword>
<accession>A0A1G7X2G9</accession>
<keyword evidence="5" id="KW-1185">Reference proteome</keyword>
<dbReference type="Gene3D" id="3.40.50.2000">
    <property type="entry name" value="Glycogen Phosphorylase B"/>
    <property type="match status" value="1"/>
</dbReference>
<evidence type="ECO:0000256" key="2">
    <source>
        <dbReference type="ARBA" id="ARBA00022679"/>
    </source>
</evidence>
<keyword evidence="2 4" id="KW-0808">Transferase</keyword>
<dbReference type="InterPro" id="IPR028098">
    <property type="entry name" value="Glyco_trans_4-like_N"/>
</dbReference>
<evidence type="ECO:0000313" key="5">
    <source>
        <dbReference type="Proteomes" id="UP000198967"/>
    </source>
</evidence>
<proteinExistence type="predicted"/>
<name>A0A1G7X2G9_PSEOR</name>
<dbReference type="RefSeq" id="WP_093088072.1">
    <property type="nucleotide sequence ID" value="NZ_FNBE01000015.1"/>
</dbReference>
<gene>
    <name evidence="4" type="ORF">SAMN05216377_11564</name>
</gene>